<keyword evidence="5" id="KW-0699">rRNA-binding</keyword>
<keyword evidence="5" id="KW-0694">RNA-binding</keyword>
<evidence type="ECO:0000256" key="3">
    <source>
        <dbReference type="ARBA" id="ARBA00023274"/>
    </source>
</evidence>
<dbReference type="InterPro" id="IPR023574">
    <property type="entry name" value="Ribosomal_uL4_dom_sf"/>
</dbReference>
<dbReference type="GO" id="GO:0019843">
    <property type="term" value="F:rRNA binding"/>
    <property type="evidence" value="ECO:0007669"/>
    <property type="project" value="UniProtKB-UniRule"/>
</dbReference>
<dbReference type="SUPFAM" id="SSF52166">
    <property type="entry name" value="Ribosomal protein L4"/>
    <property type="match status" value="1"/>
</dbReference>
<dbReference type="EMBL" id="MKVH01000024">
    <property type="protein sequence ID" value="OJX56687.1"/>
    <property type="molecule type" value="Genomic_DNA"/>
</dbReference>
<dbReference type="STRING" id="1895771.BGO89_09090"/>
<dbReference type="GO" id="GO:0006412">
    <property type="term" value="P:translation"/>
    <property type="evidence" value="ECO:0007669"/>
    <property type="project" value="UniProtKB-UniRule"/>
</dbReference>
<organism evidence="7 8">
    <name type="scientific">Candidatus Kapaibacterium thiocyanatum</name>
    <dbReference type="NCBI Taxonomy" id="1895771"/>
    <lineage>
        <taxon>Bacteria</taxon>
        <taxon>Pseudomonadati</taxon>
        <taxon>Candidatus Kapaibacteriota</taxon>
        <taxon>Candidatus Kapaibacteriia</taxon>
        <taxon>Candidatus Kapaibacteriales</taxon>
        <taxon>Candidatus Kapaibacteriaceae</taxon>
        <taxon>Candidatus Kapaibacterium</taxon>
    </lineage>
</organism>
<evidence type="ECO:0000313" key="8">
    <source>
        <dbReference type="Proteomes" id="UP000184233"/>
    </source>
</evidence>
<dbReference type="HAMAP" id="MF_01328_B">
    <property type="entry name" value="Ribosomal_uL4_B"/>
    <property type="match status" value="1"/>
</dbReference>
<comment type="function">
    <text evidence="5">Forms part of the polypeptide exit tunnel.</text>
</comment>
<evidence type="ECO:0000256" key="5">
    <source>
        <dbReference type="HAMAP-Rule" id="MF_01328"/>
    </source>
</evidence>
<dbReference type="InterPro" id="IPR002136">
    <property type="entry name" value="Ribosomal_uL4"/>
</dbReference>
<accession>A0A1M3KWC6</accession>
<dbReference type="PANTHER" id="PTHR10746:SF6">
    <property type="entry name" value="LARGE RIBOSOMAL SUBUNIT PROTEIN UL4M"/>
    <property type="match status" value="1"/>
</dbReference>
<keyword evidence="3 5" id="KW-0687">Ribonucleoprotein</keyword>
<dbReference type="GO" id="GO:0005840">
    <property type="term" value="C:ribosome"/>
    <property type="evidence" value="ECO:0007669"/>
    <property type="project" value="UniProtKB-KW"/>
</dbReference>
<keyword evidence="2 5" id="KW-0689">Ribosomal protein</keyword>
<name>A0A1M3KWC6_9BACT</name>
<gene>
    <name evidence="5" type="primary">rplD</name>
    <name evidence="7" type="ORF">BGO89_09090</name>
</gene>
<evidence type="ECO:0000313" key="7">
    <source>
        <dbReference type="EMBL" id="OJX56687.1"/>
    </source>
</evidence>
<dbReference type="PANTHER" id="PTHR10746">
    <property type="entry name" value="50S RIBOSOMAL PROTEIN L4"/>
    <property type="match status" value="1"/>
</dbReference>
<comment type="similarity">
    <text evidence="1 5">Belongs to the universal ribosomal protein uL4 family.</text>
</comment>
<dbReference type="Proteomes" id="UP000184233">
    <property type="component" value="Unassembled WGS sequence"/>
</dbReference>
<reference evidence="7 8" key="1">
    <citation type="submission" date="2016-09" db="EMBL/GenBank/DDBJ databases">
        <title>Genome-resolved meta-omics ties microbial dynamics to process performance in biotechnology for thiocyanate degradation.</title>
        <authorList>
            <person name="Kantor R.S."/>
            <person name="Huddy R.J."/>
            <person name="Iyer R."/>
            <person name="Thomas B.C."/>
            <person name="Brown C.T."/>
            <person name="Anantharaman K."/>
            <person name="Tringe S."/>
            <person name="Hettich R.L."/>
            <person name="Harrison S.T."/>
            <person name="Banfield J.F."/>
        </authorList>
    </citation>
    <scope>NUCLEOTIDE SEQUENCE [LARGE SCALE GENOMIC DNA]</scope>
    <source>
        <strain evidence="7">59-99</strain>
    </source>
</reference>
<dbReference type="GO" id="GO:0003735">
    <property type="term" value="F:structural constituent of ribosome"/>
    <property type="evidence" value="ECO:0007669"/>
    <property type="project" value="InterPro"/>
</dbReference>
<dbReference type="Pfam" id="PF00573">
    <property type="entry name" value="Ribosomal_L4"/>
    <property type="match status" value="1"/>
</dbReference>
<dbReference type="Gene3D" id="3.40.1370.10">
    <property type="match status" value="1"/>
</dbReference>
<evidence type="ECO:0000256" key="2">
    <source>
        <dbReference type="ARBA" id="ARBA00022980"/>
    </source>
</evidence>
<dbReference type="AlphaFoldDB" id="A0A1M3KWC6"/>
<comment type="function">
    <text evidence="5">One of the primary rRNA binding proteins, this protein initially binds near the 5'-end of the 23S rRNA. It is important during the early stages of 50S assembly. It makes multiple contacts with different domains of the 23S rRNA in the assembled 50S subunit and ribosome.</text>
</comment>
<comment type="subunit">
    <text evidence="5">Part of the 50S ribosomal subunit.</text>
</comment>
<proteinExistence type="inferred from homology"/>
<dbReference type="GO" id="GO:1990904">
    <property type="term" value="C:ribonucleoprotein complex"/>
    <property type="evidence" value="ECO:0007669"/>
    <property type="project" value="UniProtKB-KW"/>
</dbReference>
<dbReference type="NCBIfam" id="TIGR03953">
    <property type="entry name" value="rplD_bact"/>
    <property type="match status" value="1"/>
</dbReference>
<evidence type="ECO:0000256" key="1">
    <source>
        <dbReference type="ARBA" id="ARBA00010528"/>
    </source>
</evidence>
<comment type="caution">
    <text evidence="7">The sequence shown here is derived from an EMBL/GenBank/DDBJ whole genome shotgun (WGS) entry which is preliminary data.</text>
</comment>
<evidence type="ECO:0000256" key="6">
    <source>
        <dbReference type="SAM" id="MobiDB-lite"/>
    </source>
</evidence>
<protein>
    <recommendedName>
        <fullName evidence="4 5">Large ribosomal subunit protein uL4</fullName>
    </recommendedName>
</protein>
<feature type="region of interest" description="Disordered" evidence="6">
    <location>
        <begin position="44"/>
        <end position="90"/>
    </location>
</feature>
<evidence type="ECO:0000256" key="4">
    <source>
        <dbReference type="ARBA" id="ARBA00035244"/>
    </source>
</evidence>
<sequence length="209" mass="22658">MTVEVVTKDGAKSGTIELPATVFGVEPNEHAMYLAVRAYLAHRRQGTHKNKTRSEVSGGGKKPFKQKGTGGARRGTSRSPLQPGGGKIHGPIPHLYRVELPVKVKRLARKSALALRARENNVHVVEDFTLQQAKTKDIASMMKALNLDGSKVLVLLPQTDTNVVRSARNIPGVTTFPADKISAYDVLSHGKLLIFKSAVQTLEQSFGSN</sequence>
<dbReference type="InterPro" id="IPR013005">
    <property type="entry name" value="Ribosomal_uL4-like"/>
</dbReference>